<evidence type="ECO:0000313" key="1">
    <source>
        <dbReference type="EMBL" id="CAF4419016.1"/>
    </source>
</evidence>
<comment type="caution">
    <text evidence="1">The sequence shown here is derived from an EMBL/GenBank/DDBJ whole genome shotgun (WGS) entry which is preliminary data.</text>
</comment>
<evidence type="ECO:0000313" key="3">
    <source>
        <dbReference type="Proteomes" id="UP000681967"/>
    </source>
</evidence>
<dbReference type="Proteomes" id="UP000681720">
    <property type="component" value="Unassembled WGS sequence"/>
</dbReference>
<protein>
    <submittedName>
        <fullName evidence="1">Uncharacterized protein</fullName>
    </submittedName>
</protein>
<sequence length="28" mass="3247">MLVNSRPDVYPWLVAVLSSEEHNFVCLQ</sequence>
<reference evidence="1" key="1">
    <citation type="submission" date="2021-02" db="EMBL/GenBank/DDBJ databases">
        <authorList>
            <person name="Nowell W R."/>
        </authorList>
    </citation>
    <scope>NUCLEOTIDE SEQUENCE</scope>
</reference>
<feature type="non-terminal residue" evidence="1">
    <location>
        <position position="28"/>
    </location>
</feature>
<accession>A0A8S2W7N4</accession>
<organism evidence="1 3">
    <name type="scientific">Rotaria magnacalcarata</name>
    <dbReference type="NCBI Taxonomy" id="392030"/>
    <lineage>
        <taxon>Eukaryota</taxon>
        <taxon>Metazoa</taxon>
        <taxon>Spiralia</taxon>
        <taxon>Gnathifera</taxon>
        <taxon>Rotifera</taxon>
        <taxon>Eurotatoria</taxon>
        <taxon>Bdelloidea</taxon>
        <taxon>Philodinida</taxon>
        <taxon>Philodinidae</taxon>
        <taxon>Rotaria</taxon>
    </lineage>
</organism>
<name>A0A8S2W7N4_9BILA</name>
<dbReference type="AlphaFoldDB" id="A0A8S2W7N4"/>
<dbReference type="EMBL" id="CAJOBH010059781">
    <property type="protein sequence ID" value="CAF4419016.1"/>
    <property type="molecule type" value="Genomic_DNA"/>
</dbReference>
<dbReference type="EMBL" id="CAJOBJ010115843">
    <property type="protein sequence ID" value="CAF4653067.1"/>
    <property type="molecule type" value="Genomic_DNA"/>
</dbReference>
<evidence type="ECO:0000313" key="2">
    <source>
        <dbReference type="EMBL" id="CAF4653067.1"/>
    </source>
</evidence>
<proteinExistence type="predicted"/>
<gene>
    <name evidence="1" type="ORF">BYL167_LOCUS32367</name>
    <name evidence="2" type="ORF">GIL414_LOCUS41149</name>
</gene>
<dbReference type="Proteomes" id="UP000681967">
    <property type="component" value="Unassembled WGS sequence"/>
</dbReference>